<gene>
    <name evidence="9" type="ORF">SAMN05660649_03703</name>
</gene>
<dbReference type="GO" id="GO:0006352">
    <property type="term" value="P:DNA-templated transcription initiation"/>
    <property type="evidence" value="ECO:0007669"/>
    <property type="project" value="InterPro"/>
</dbReference>
<dbReference type="InterPro" id="IPR000838">
    <property type="entry name" value="RNA_pol_sigma70_ECF_CS"/>
</dbReference>
<evidence type="ECO:0000313" key="9">
    <source>
        <dbReference type="EMBL" id="SFH06529.1"/>
    </source>
</evidence>
<keyword evidence="3 6" id="KW-0731">Sigma factor</keyword>
<dbReference type="OrthoDB" id="9784984at2"/>
<dbReference type="InterPro" id="IPR013249">
    <property type="entry name" value="RNA_pol_sigma70_r4_t2"/>
</dbReference>
<protein>
    <recommendedName>
        <fullName evidence="6">RNA polymerase sigma factor</fullName>
    </recommendedName>
</protein>
<dbReference type="InterPro" id="IPR039425">
    <property type="entry name" value="RNA_pol_sigma-70-like"/>
</dbReference>
<dbReference type="InterPro" id="IPR036388">
    <property type="entry name" value="WH-like_DNA-bd_sf"/>
</dbReference>
<dbReference type="Pfam" id="PF08281">
    <property type="entry name" value="Sigma70_r4_2"/>
    <property type="match status" value="1"/>
</dbReference>
<dbReference type="STRING" id="341036.SAMN05660649_03703"/>
<dbReference type="Pfam" id="PF04542">
    <property type="entry name" value="Sigma70_r2"/>
    <property type="match status" value="1"/>
</dbReference>
<keyword evidence="10" id="KW-1185">Reference proteome</keyword>
<evidence type="ECO:0000256" key="2">
    <source>
        <dbReference type="ARBA" id="ARBA00023015"/>
    </source>
</evidence>
<evidence type="ECO:0000256" key="4">
    <source>
        <dbReference type="ARBA" id="ARBA00023125"/>
    </source>
</evidence>
<dbReference type="GO" id="GO:0003677">
    <property type="term" value="F:DNA binding"/>
    <property type="evidence" value="ECO:0007669"/>
    <property type="project" value="UniProtKB-KW"/>
</dbReference>
<dbReference type="InterPro" id="IPR013325">
    <property type="entry name" value="RNA_pol_sigma_r2"/>
</dbReference>
<dbReference type="InterPro" id="IPR014284">
    <property type="entry name" value="RNA_pol_sigma-70_dom"/>
</dbReference>
<dbReference type="PROSITE" id="PS01063">
    <property type="entry name" value="SIGMA70_ECF"/>
    <property type="match status" value="1"/>
</dbReference>
<dbReference type="Gene3D" id="1.10.1740.10">
    <property type="match status" value="1"/>
</dbReference>
<evidence type="ECO:0000256" key="6">
    <source>
        <dbReference type="RuleBase" id="RU000716"/>
    </source>
</evidence>
<dbReference type="Proteomes" id="UP000199337">
    <property type="component" value="Unassembled WGS sequence"/>
</dbReference>
<accession>A0A1I2X0X0</accession>
<comment type="similarity">
    <text evidence="1 6">Belongs to the sigma-70 factor family. ECF subfamily.</text>
</comment>
<evidence type="ECO:0000259" key="8">
    <source>
        <dbReference type="Pfam" id="PF08281"/>
    </source>
</evidence>
<dbReference type="InterPro" id="IPR007627">
    <property type="entry name" value="RNA_pol_sigma70_r2"/>
</dbReference>
<keyword evidence="5 6" id="KW-0804">Transcription</keyword>
<reference evidence="10" key="1">
    <citation type="submission" date="2016-10" db="EMBL/GenBank/DDBJ databases">
        <authorList>
            <person name="Varghese N."/>
            <person name="Submissions S."/>
        </authorList>
    </citation>
    <scope>NUCLEOTIDE SEQUENCE [LARGE SCALE GENOMIC DNA]</scope>
    <source>
        <strain evidence="10">DSM 17038</strain>
    </source>
</reference>
<dbReference type="CDD" id="cd06171">
    <property type="entry name" value="Sigma70_r4"/>
    <property type="match status" value="1"/>
</dbReference>
<evidence type="ECO:0000256" key="3">
    <source>
        <dbReference type="ARBA" id="ARBA00023082"/>
    </source>
</evidence>
<feature type="domain" description="RNA polymerase sigma-70 region 2" evidence="7">
    <location>
        <begin position="22"/>
        <end position="88"/>
    </location>
</feature>
<dbReference type="EMBL" id="FOOX01000015">
    <property type="protein sequence ID" value="SFH06529.1"/>
    <property type="molecule type" value="Genomic_DNA"/>
</dbReference>
<evidence type="ECO:0000313" key="10">
    <source>
        <dbReference type="Proteomes" id="UP000199337"/>
    </source>
</evidence>
<organism evidence="9 10">
    <name type="scientific">Desulfotruncus arcticus DSM 17038</name>
    <dbReference type="NCBI Taxonomy" id="1121424"/>
    <lineage>
        <taxon>Bacteria</taxon>
        <taxon>Bacillati</taxon>
        <taxon>Bacillota</taxon>
        <taxon>Clostridia</taxon>
        <taxon>Eubacteriales</taxon>
        <taxon>Desulfallaceae</taxon>
        <taxon>Desulfotruncus</taxon>
    </lineage>
</organism>
<dbReference type="PANTHER" id="PTHR43133:SF8">
    <property type="entry name" value="RNA POLYMERASE SIGMA FACTOR HI_1459-RELATED"/>
    <property type="match status" value="1"/>
</dbReference>
<name>A0A1I2X0X0_9FIRM</name>
<evidence type="ECO:0000256" key="5">
    <source>
        <dbReference type="ARBA" id="ARBA00023163"/>
    </source>
</evidence>
<dbReference type="GO" id="GO:0016987">
    <property type="term" value="F:sigma factor activity"/>
    <property type="evidence" value="ECO:0007669"/>
    <property type="project" value="UniProtKB-KW"/>
</dbReference>
<dbReference type="InterPro" id="IPR013324">
    <property type="entry name" value="RNA_pol_sigma_r3/r4-like"/>
</dbReference>
<dbReference type="Gene3D" id="1.10.10.10">
    <property type="entry name" value="Winged helix-like DNA-binding domain superfamily/Winged helix DNA-binding domain"/>
    <property type="match status" value="1"/>
</dbReference>
<dbReference type="SUPFAM" id="SSF88946">
    <property type="entry name" value="Sigma2 domain of RNA polymerase sigma factors"/>
    <property type="match status" value="1"/>
</dbReference>
<keyword evidence="4 6" id="KW-0238">DNA-binding</keyword>
<dbReference type="PANTHER" id="PTHR43133">
    <property type="entry name" value="RNA POLYMERASE ECF-TYPE SIGMA FACTO"/>
    <property type="match status" value="1"/>
</dbReference>
<sequence>MDNVKLLVTKSQKGDTRSFEQLVTMYQDKIFALSYQLTGNYADAQDLAQNVFIKAYRALPGFRNEADFGTWLHRITVNLSINEKRKKKPEVYLDSPVQTGEGEMPRMVASDIESPEEAFEKKEFSSMVHAALWKLSEEHRAVLVLREMQGYSYEEIAQMLDCTLGTVKSRISRARHSLKMQLSQVACNGRKKQA</sequence>
<dbReference type="AlphaFoldDB" id="A0A1I2X0X0"/>
<dbReference type="NCBIfam" id="TIGR02937">
    <property type="entry name" value="sigma70-ECF"/>
    <property type="match status" value="1"/>
</dbReference>
<keyword evidence="2 6" id="KW-0805">Transcription regulation</keyword>
<dbReference type="SUPFAM" id="SSF88659">
    <property type="entry name" value="Sigma3 and sigma4 domains of RNA polymerase sigma factors"/>
    <property type="match status" value="1"/>
</dbReference>
<evidence type="ECO:0000259" key="7">
    <source>
        <dbReference type="Pfam" id="PF04542"/>
    </source>
</evidence>
<dbReference type="GO" id="GO:0006950">
    <property type="term" value="P:response to stress"/>
    <property type="evidence" value="ECO:0007669"/>
    <property type="project" value="UniProtKB-ARBA"/>
</dbReference>
<feature type="domain" description="RNA polymerase sigma factor 70 region 4 type 2" evidence="8">
    <location>
        <begin position="127"/>
        <end position="175"/>
    </location>
</feature>
<proteinExistence type="inferred from homology"/>
<evidence type="ECO:0000256" key="1">
    <source>
        <dbReference type="ARBA" id="ARBA00010641"/>
    </source>
</evidence>